<proteinExistence type="predicted"/>
<accession>A0A075FJU6</accession>
<organism evidence="1">
    <name type="scientific">uncultured marine group II/III euryarchaeote AD1000_16_A02</name>
    <dbReference type="NCBI Taxonomy" id="1457730"/>
    <lineage>
        <taxon>Archaea</taxon>
        <taxon>Methanobacteriati</taxon>
        <taxon>Methanobacteriota</taxon>
        <taxon>environmental samples</taxon>
    </lineage>
</organism>
<name>A0A075FJU6_9EURY</name>
<reference evidence="1" key="1">
    <citation type="journal article" date="2014" name="Genome Biol. Evol.">
        <title>Pangenome evidence for extensive interdomain horizontal transfer affecting lineage core and shell genes in uncultured planktonic thaumarchaeota and euryarchaeota.</title>
        <authorList>
            <person name="Deschamps P."/>
            <person name="Zivanovic Y."/>
            <person name="Moreira D."/>
            <person name="Rodriguez-Valera F."/>
            <person name="Lopez-Garcia P."/>
        </authorList>
    </citation>
    <scope>NUCLEOTIDE SEQUENCE</scope>
</reference>
<dbReference type="AlphaFoldDB" id="A0A075FJU6"/>
<evidence type="ECO:0000313" key="1">
    <source>
        <dbReference type="EMBL" id="AIE91780.1"/>
    </source>
</evidence>
<protein>
    <submittedName>
        <fullName evidence="1">Uncharacterized protein</fullName>
    </submittedName>
</protein>
<dbReference type="SUPFAM" id="SSF46785">
    <property type="entry name" value="Winged helix' DNA-binding domain"/>
    <property type="match status" value="1"/>
</dbReference>
<sequence length="163" mass="18307">MRHDRRQSPPLFDGDLNPFTFTRVVKISISSEIIYCHPLFRMYGGQQEVKGNIPPEVLSAAGHPQSVAKVVSSLSNNDYLTIKQLSEDSGLSISQVSSGLKQCRFRGWVLSTQGAVQGKGRPRHLWELKVSPLELIRELETEAKTKHMILAKAVKRLRAELDK</sequence>
<dbReference type="InterPro" id="IPR036390">
    <property type="entry name" value="WH_DNA-bd_sf"/>
</dbReference>
<dbReference type="EMBL" id="KF900349">
    <property type="protein sequence ID" value="AIE91780.1"/>
    <property type="molecule type" value="Genomic_DNA"/>
</dbReference>